<dbReference type="GO" id="GO:0004356">
    <property type="term" value="F:glutamine synthetase activity"/>
    <property type="evidence" value="ECO:0007669"/>
    <property type="project" value="InterPro"/>
</dbReference>
<evidence type="ECO:0000313" key="6">
    <source>
        <dbReference type="EMBL" id="KAF1808367.1"/>
    </source>
</evidence>
<keyword evidence="7" id="KW-1185">Reference proteome</keyword>
<dbReference type="InterPro" id="IPR036651">
    <property type="entry name" value="Gln_synt_N_sf"/>
</dbReference>
<comment type="similarity">
    <text evidence="3 4">Belongs to the glutamine synthetase family.</text>
</comment>
<feature type="domain" description="GS catalytic" evidence="5">
    <location>
        <begin position="97"/>
        <end position="424"/>
    </location>
</feature>
<proteinExistence type="inferred from homology"/>
<keyword evidence="6 8" id="KW-0418">Kinase</keyword>
<evidence type="ECO:0000313" key="7">
    <source>
        <dbReference type="Proteomes" id="UP000504638"/>
    </source>
</evidence>
<dbReference type="Gene3D" id="3.30.590.10">
    <property type="entry name" value="Glutamine synthetase/guanido kinase, catalytic domain"/>
    <property type="match status" value="1"/>
</dbReference>
<dbReference type="Pfam" id="PF00120">
    <property type="entry name" value="Gln-synt_C"/>
    <property type="match status" value="1"/>
</dbReference>
<evidence type="ECO:0000313" key="8">
    <source>
        <dbReference type="RefSeq" id="XP_033529998.1"/>
    </source>
</evidence>
<dbReference type="EMBL" id="ML975185">
    <property type="protein sequence ID" value="KAF1808367.1"/>
    <property type="molecule type" value="Genomic_DNA"/>
</dbReference>
<protein>
    <recommendedName>
        <fullName evidence="1">Glutamine synthetase</fullName>
    </recommendedName>
</protein>
<reference evidence="8" key="2">
    <citation type="submission" date="2020-04" db="EMBL/GenBank/DDBJ databases">
        <authorList>
            <consortium name="NCBI Genome Project"/>
        </authorList>
    </citation>
    <scope>NUCLEOTIDE SEQUENCE</scope>
    <source>
        <strain evidence="8">CBS 781.70</strain>
    </source>
</reference>
<evidence type="ECO:0000256" key="3">
    <source>
        <dbReference type="PROSITE-ProRule" id="PRU01331"/>
    </source>
</evidence>
<accession>A0A6G1FRF9</accession>
<dbReference type="Gene3D" id="3.10.20.70">
    <property type="entry name" value="Glutamine synthetase, N-terminal domain"/>
    <property type="match status" value="1"/>
</dbReference>
<evidence type="ECO:0000259" key="5">
    <source>
        <dbReference type="PROSITE" id="PS51987"/>
    </source>
</evidence>
<dbReference type="SMART" id="SM01230">
    <property type="entry name" value="Gln-synt_C"/>
    <property type="match status" value="1"/>
</dbReference>
<feature type="non-terminal residue" evidence="6">
    <location>
        <position position="1"/>
    </location>
</feature>
<dbReference type="SUPFAM" id="SSF55931">
    <property type="entry name" value="Glutamine synthetase/guanido kinase"/>
    <property type="match status" value="1"/>
</dbReference>
<name>A0A6G1FRF9_9PEZI</name>
<dbReference type="PANTHER" id="PTHR43785:SF2">
    <property type="entry name" value="TYPE-1 GLUTAMINE SYNTHETASE 1"/>
    <property type="match status" value="1"/>
</dbReference>
<dbReference type="GeneID" id="54415974"/>
<feature type="non-terminal residue" evidence="6">
    <location>
        <position position="424"/>
    </location>
</feature>
<dbReference type="OrthoDB" id="3364440at2759"/>
<reference evidence="6 8" key="1">
    <citation type="submission" date="2020-01" db="EMBL/GenBank/DDBJ databases">
        <authorList>
            <consortium name="DOE Joint Genome Institute"/>
            <person name="Haridas S."/>
            <person name="Albert R."/>
            <person name="Binder M."/>
            <person name="Bloem J."/>
            <person name="Labutti K."/>
            <person name="Salamov A."/>
            <person name="Andreopoulos B."/>
            <person name="Baker S.E."/>
            <person name="Barry K."/>
            <person name="Bills G."/>
            <person name="Bluhm B.H."/>
            <person name="Cannon C."/>
            <person name="Castanera R."/>
            <person name="Culley D.E."/>
            <person name="Daum C."/>
            <person name="Ezra D."/>
            <person name="Gonzalez J.B."/>
            <person name="Henrissat B."/>
            <person name="Kuo A."/>
            <person name="Liang C."/>
            <person name="Lipzen A."/>
            <person name="Lutzoni F."/>
            <person name="Magnuson J."/>
            <person name="Mondo S."/>
            <person name="Nolan M."/>
            <person name="Ohm R."/>
            <person name="Pangilinan J."/>
            <person name="Park H.-J."/>
            <person name="Ramirez L."/>
            <person name="Alfaro M."/>
            <person name="Sun H."/>
            <person name="Tritt A."/>
            <person name="Yoshinaga Y."/>
            <person name="Zwiers L.-H."/>
            <person name="Turgeon B.G."/>
            <person name="Goodwin S.B."/>
            <person name="Spatafora J.W."/>
            <person name="Crous P.W."/>
            <person name="Grigoriev I.V."/>
        </authorList>
    </citation>
    <scope>NUCLEOTIDE SEQUENCE</scope>
    <source>
        <strain evidence="6 8">CBS 781.70</strain>
    </source>
</reference>
<dbReference type="InterPro" id="IPR008146">
    <property type="entry name" value="Gln_synth_cat_dom"/>
</dbReference>
<dbReference type="PROSITE" id="PS51987">
    <property type="entry name" value="GS_CATALYTIC"/>
    <property type="match status" value="1"/>
</dbReference>
<dbReference type="Proteomes" id="UP000504638">
    <property type="component" value="Unplaced"/>
</dbReference>
<keyword evidence="6 8" id="KW-0808">Transferase</keyword>
<dbReference type="GO" id="GO:0006542">
    <property type="term" value="P:glutamine biosynthetic process"/>
    <property type="evidence" value="ECO:0007669"/>
    <property type="project" value="InterPro"/>
</dbReference>
<keyword evidence="2" id="KW-0436">Ligase</keyword>
<reference evidence="8" key="3">
    <citation type="submission" date="2025-04" db="UniProtKB">
        <authorList>
            <consortium name="RefSeq"/>
        </authorList>
    </citation>
    <scope>IDENTIFICATION</scope>
    <source>
        <strain evidence="8">CBS 781.70</strain>
    </source>
</reference>
<evidence type="ECO:0000256" key="1">
    <source>
        <dbReference type="ARBA" id="ARBA00021364"/>
    </source>
</evidence>
<dbReference type="GO" id="GO:0016301">
    <property type="term" value="F:kinase activity"/>
    <property type="evidence" value="ECO:0007669"/>
    <property type="project" value="UniProtKB-KW"/>
</dbReference>
<evidence type="ECO:0000256" key="4">
    <source>
        <dbReference type="RuleBase" id="RU000384"/>
    </source>
</evidence>
<evidence type="ECO:0000256" key="2">
    <source>
        <dbReference type="ARBA" id="ARBA00022598"/>
    </source>
</evidence>
<gene>
    <name evidence="6 8" type="ORF">P152DRAFT_364117</name>
</gene>
<dbReference type="InterPro" id="IPR014746">
    <property type="entry name" value="Gln_synth/guanido_kin_cat_dom"/>
</dbReference>
<organism evidence="6">
    <name type="scientific">Eremomyces bilateralis CBS 781.70</name>
    <dbReference type="NCBI Taxonomy" id="1392243"/>
    <lineage>
        <taxon>Eukaryota</taxon>
        <taxon>Fungi</taxon>
        <taxon>Dikarya</taxon>
        <taxon>Ascomycota</taxon>
        <taxon>Pezizomycotina</taxon>
        <taxon>Dothideomycetes</taxon>
        <taxon>Dothideomycetes incertae sedis</taxon>
        <taxon>Eremomycetales</taxon>
        <taxon>Eremomycetaceae</taxon>
        <taxon>Eremomyces</taxon>
    </lineage>
</organism>
<dbReference type="PANTHER" id="PTHR43785">
    <property type="entry name" value="GAMMA-GLUTAMYLPUTRESCINE SYNTHETASE"/>
    <property type="match status" value="1"/>
</dbReference>
<dbReference type="AlphaFoldDB" id="A0A6G1FRF9"/>
<sequence length="424" mass="47484">YVYLMWLDYMGTMRCRILHVRDLLHLIKTGKRVGIAQAIIGVLQDDTITSACSSVGQIFLHPEFTSLRACHPKDRLPSASVLCSWYDALGDPFDRCPRSMLGKSLNEMEDIYSIIACLGFEVEVTFLRRTGDEDNPFEPITKNHAWCAMSGDQWSNAMPLVAEIVSALELSALPVLEFHAAPGPGKYDFALRPKPALQAIDALIQTRQIIYQIAELHGIRATLHPAPVPGAASGAHAHISLNGEESSMQMLADNFFAGVIEHLESICAFSMPQAPSYDRVAEDRWTGGVWVAWGTQNRECPLRKVKSNHWEMRCADGTANMYLAIGAVIAAGLEGIDLEKSLTHKDCQEKPHKMTAEERLEHGMTKMLPKSIEQSLQALEKDEQLQARMGPAMVKDYIVMKRQEQEKLKNMPKNEAHVWLVERY</sequence>
<dbReference type="RefSeq" id="XP_033529998.1">
    <property type="nucleotide sequence ID" value="XM_033675404.1"/>
</dbReference>